<feature type="region of interest" description="Disordered" evidence="17">
    <location>
        <begin position="699"/>
        <end position="738"/>
    </location>
</feature>
<feature type="region of interest" description="Disordered" evidence="17">
    <location>
        <begin position="942"/>
        <end position="968"/>
    </location>
</feature>
<keyword evidence="10" id="KW-0862">Zinc</keyword>
<dbReference type="GO" id="GO:0052629">
    <property type="term" value="F:phosphatidylinositol-3,5-bisphosphate 3-phosphatase activity"/>
    <property type="evidence" value="ECO:0007669"/>
    <property type="project" value="UniProtKB-EC"/>
</dbReference>
<keyword evidence="21" id="KW-1185">Reference proteome</keyword>
<dbReference type="FunCoup" id="A0A2J7R802">
    <property type="interactions" value="1864"/>
</dbReference>
<evidence type="ECO:0000256" key="5">
    <source>
        <dbReference type="ARBA" id="ARBA00012903"/>
    </source>
</evidence>
<feature type="compositionally biased region" description="Polar residues" evidence="17">
    <location>
        <begin position="857"/>
        <end position="867"/>
    </location>
</feature>
<evidence type="ECO:0000259" key="19">
    <source>
        <dbReference type="PROSITE" id="PS51339"/>
    </source>
</evidence>
<dbReference type="PANTHER" id="PTHR10807:SF75">
    <property type="entry name" value="PHOSPHATIDYLINOSITOL-3-PHOSPHATE PHOSPHATASE"/>
    <property type="match status" value="1"/>
</dbReference>
<feature type="binding site" evidence="15">
    <location>
        <begin position="419"/>
        <end position="425"/>
    </location>
    <ligand>
        <name>substrate</name>
    </ligand>
</feature>
<dbReference type="SUPFAM" id="SSF57903">
    <property type="entry name" value="FYVE/PHD zinc finger"/>
    <property type="match status" value="1"/>
</dbReference>
<feature type="compositionally biased region" description="Acidic residues" evidence="17">
    <location>
        <begin position="723"/>
        <end position="733"/>
    </location>
</feature>
<accession>A0A2J7R802</accession>
<dbReference type="OrthoDB" id="271628at2759"/>
<dbReference type="CDD" id="cd15733">
    <property type="entry name" value="FYVE_MTMR4"/>
    <property type="match status" value="1"/>
</dbReference>
<feature type="region of interest" description="Disordered" evidence="17">
    <location>
        <begin position="831"/>
        <end position="892"/>
    </location>
</feature>
<dbReference type="InterPro" id="IPR010569">
    <property type="entry name" value="Myotubularin-like_Pase_dom"/>
</dbReference>
<dbReference type="SUPFAM" id="SSF50729">
    <property type="entry name" value="PH domain-like"/>
    <property type="match status" value="1"/>
</dbReference>
<dbReference type="EMBL" id="NEVH01006723">
    <property type="protein sequence ID" value="PNF36946.1"/>
    <property type="molecule type" value="Genomic_DNA"/>
</dbReference>
<evidence type="ECO:0000313" key="21">
    <source>
        <dbReference type="Proteomes" id="UP000235965"/>
    </source>
</evidence>
<dbReference type="InterPro" id="IPR013083">
    <property type="entry name" value="Znf_RING/FYVE/PHD"/>
</dbReference>
<dbReference type="SMART" id="SM00064">
    <property type="entry name" value="FYVE"/>
    <property type="match status" value="1"/>
</dbReference>
<dbReference type="EC" id="3.1.3.95" evidence="5"/>
<evidence type="ECO:0000256" key="3">
    <source>
        <dbReference type="ARBA" id="ARBA00007471"/>
    </source>
</evidence>
<dbReference type="InterPro" id="IPR016130">
    <property type="entry name" value="Tyr_Pase_AS"/>
</dbReference>
<dbReference type="GO" id="GO:0046474">
    <property type="term" value="P:glycerophospholipid biosynthetic process"/>
    <property type="evidence" value="ECO:0007669"/>
    <property type="project" value="UniProtKB-ARBA"/>
</dbReference>
<feature type="active site" description="Phosphocysteine intermediate" evidence="14">
    <location>
        <position position="419"/>
    </location>
</feature>
<comment type="caution">
    <text evidence="20">The sequence shown here is derived from an EMBL/GenBank/DDBJ whole genome shotgun (WGS) entry which is preliminary data.</text>
</comment>
<feature type="compositionally biased region" description="Polar residues" evidence="17">
    <location>
        <begin position="591"/>
        <end position="603"/>
    </location>
</feature>
<dbReference type="InterPro" id="IPR017455">
    <property type="entry name" value="Znf_FYVE-rel"/>
</dbReference>
<feature type="compositionally biased region" description="Low complexity" evidence="17">
    <location>
        <begin position="833"/>
        <end position="850"/>
    </location>
</feature>
<evidence type="ECO:0000256" key="7">
    <source>
        <dbReference type="ARBA" id="ARBA00022723"/>
    </source>
</evidence>
<protein>
    <recommendedName>
        <fullName evidence="6">Lateral signaling target protein 2 homolog</fullName>
        <ecNumber evidence="5">3.1.3.95</ecNumber>
    </recommendedName>
    <alternativeName>
        <fullName evidence="13">Phosphatidylinositol-3,5-bisphosphate 3-phosphatase</fullName>
    </alternativeName>
</protein>
<dbReference type="GO" id="GO:0061952">
    <property type="term" value="P:midbody abscission"/>
    <property type="evidence" value="ECO:0007669"/>
    <property type="project" value="UniProtKB-ARBA"/>
</dbReference>
<keyword evidence="9" id="KW-0378">Hydrolase</keyword>
<comment type="subcellular location">
    <subcellularLocation>
        <location evidence="2">Membrane</location>
    </subcellularLocation>
</comment>
<comment type="similarity">
    <text evidence="3">Belongs to the protein-tyrosine phosphatase family. Non-receptor class myotubularin subfamily.</text>
</comment>
<name>A0A2J7R802_9NEOP</name>
<dbReference type="STRING" id="105785.A0A2J7R802"/>
<dbReference type="Proteomes" id="UP000235965">
    <property type="component" value="Unassembled WGS sequence"/>
</dbReference>
<feature type="domain" description="Myotubularin phosphatase" evidence="19">
    <location>
        <begin position="177"/>
        <end position="580"/>
    </location>
</feature>
<dbReference type="PROSITE" id="PS50178">
    <property type="entry name" value="ZF_FYVE"/>
    <property type="match status" value="1"/>
</dbReference>
<proteinExistence type="inferred from homology"/>
<comment type="function">
    <text evidence="1">Negative regulator of epidermal growth factor receptor (EGFR) signaling.</text>
</comment>
<evidence type="ECO:0000256" key="16">
    <source>
        <dbReference type="PROSITE-ProRule" id="PRU00091"/>
    </source>
</evidence>
<dbReference type="Pfam" id="PF01363">
    <property type="entry name" value="FYVE"/>
    <property type="match status" value="1"/>
</dbReference>
<dbReference type="InterPro" id="IPR046978">
    <property type="entry name" value="MTMR4_FYVE"/>
</dbReference>
<evidence type="ECO:0000256" key="15">
    <source>
        <dbReference type="PIRSR" id="PIRSR630564-2"/>
    </source>
</evidence>
<evidence type="ECO:0000256" key="1">
    <source>
        <dbReference type="ARBA" id="ARBA00003580"/>
    </source>
</evidence>
<evidence type="ECO:0000256" key="9">
    <source>
        <dbReference type="ARBA" id="ARBA00022801"/>
    </source>
</evidence>
<dbReference type="GO" id="GO:0004721">
    <property type="term" value="F:phosphoprotein phosphatase activity"/>
    <property type="evidence" value="ECO:0007669"/>
    <property type="project" value="UniProtKB-ARBA"/>
</dbReference>
<comment type="similarity">
    <text evidence="4">Belongs to the lst-2 family.</text>
</comment>
<keyword evidence="7" id="KW-0479">Metal-binding</keyword>
<gene>
    <name evidence="20" type="primary">Mtmr3_2</name>
    <name evidence="20" type="ORF">B7P43_G08075</name>
</gene>
<evidence type="ECO:0000256" key="14">
    <source>
        <dbReference type="PIRSR" id="PIRSR630564-1"/>
    </source>
</evidence>
<dbReference type="GO" id="GO:0060090">
    <property type="term" value="F:molecular adaptor activity"/>
    <property type="evidence" value="ECO:0007669"/>
    <property type="project" value="UniProtKB-ARBA"/>
</dbReference>
<keyword evidence="12" id="KW-0472">Membrane</keyword>
<dbReference type="GO" id="GO:0010506">
    <property type="term" value="P:regulation of autophagy"/>
    <property type="evidence" value="ECO:0007669"/>
    <property type="project" value="TreeGrafter"/>
</dbReference>
<evidence type="ECO:0000259" key="18">
    <source>
        <dbReference type="PROSITE" id="PS50178"/>
    </source>
</evidence>
<dbReference type="PANTHER" id="PTHR10807">
    <property type="entry name" value="MYOTUBULARIN-RELATED"/>
    <property type="match status" value="1"/>
</dbReference>
<evidence type="ECO:0000256" key="6">
    <source>
        <dbReference type="ARBA" id="ARBA00019870"/>
    </source>
</evidence>
<dbReference type="GO" id="GO:0004438">
    <property type="term" value="F:phosphatidylinositol-3-phosphate phosphatase activity"/>
    <property type="evidence" value="ECO:0007669"/>
    <property type="project" value="UniProtKB-ARBA"/>
</dbReference>
<dbReference type="Pfam" id="PF06602">
    <property type="entry name" value="Myotub-related"/>
    <property type="match status" value="1"/>
</dbReference>
<evidence type="ECO:0000313" key="20">
    <source>
        <dbReference type="EMBL" id="PNF36946.1"/>
    </source>
</evidence>
<dbReference type="GO" id="GO:0005829">
    <property type="term" value="C:cytosol"/>
    <property type="evidence" value="ECO:0007669"/>
    <property type="project" value="UniProtKB-ARBA"/>
</dbReference>
<dbReference type="GO" id="GO:0008270">
    <property type="term" value="F:zinc ion binding"/>
    <property type="evidence" value="ECO:0007669"/>
    <property type="project" value="UniProtKB-KW"/>
</dbReference>
<dbReference type="SUPFAM" id="SSF52799">
    <property type="entry name" value="(Phosphotyrosine protein) phosphatases II"/>
    <property type="match status" value="1"/>
</dbReference>
<dbReference type="AlphaFoldDB" id="A0A2J7R802"/>
<dbReference type="GO" id="GO:0019903">
    <property type="term" value="F:protein phosphatase binding"/>
    <property type="evidence" value="ECO:0007669"/>
    <property type="project" value="TreeGrafter"/>
</dbReference>
<evidence type="ECO:0000256" key="13">
    <source>
        <dbReference type="ARBA" id="ARBA00032571"/>
    </source>
</evidence>
<dbReference type="InParanoid" id="A0A2J7R802"/>
<dbReference type="GO" id="GO:0046856">
    <property type="term" value="P:phosphatidylinositol dephosphorylation"/>
    <property type="evidence" value="ECO:0007669"/>
    <property type="project" value="UniProtKB-ARBA"/>
</dbReference>
<feature type="binding site" evidence="15">
    <location>
        <begin position="357"/>
        <end position="358"/>
    </location>
    <ligand>
        <name>substrate</name>
    </ligand>
</feature>
<evidence type="ECO:0000256" key="10">
    <source>
        <dbReference type="ARBA" id="ARBA00022833"/>
    </source>
</evidence>
<evidence type="ECO:0000256" key="4">
    <source>
        <dbReference type="ARBA" id="ARBA00008755"/>
    </source>
</evidence>
<dbReference type="InterPro" id="IPR030564">
    <property type="entry name" value="Myotubularin"/>
</dbReference>
<dbReference type="InterPro" id="IPR029021">
    <property type="entry name" value="Prot-tyrosine_phosphatase-like"/>
</dbReference>
<keyword evidence="8 16" id="KW-0863">Zinc-finger</keyword>
<dbReference type="PROSITE" id="PS51339">
    <property type="entry name" value="PPASE_MYOTUBULARIN"/>
    <property type="match status" value="1"/>
</dbReference>
<keyword evidence="11" id="KW-0443">Lipid metabolism</keyword>
<dbReference type="InterPro" id="IPR003595">
    <property type="entry name" value="Tyr_Pase_cat"/>
</dbReference>
<dbReference type="SMART" id="SM00404">
    <property type="entry name" value="PTPc_motif"/>
    <property type="match status" value="1"/>
</dbReference>
<dbReference type="Gene3D" id="3.30.40.10">
    <property type="entry name" value="Zinc/RING finger domain, C3HC4 (zinc finger)"/>
    <property type="match status" value="1"/>
</dbReference>
<reference evidence="20 21" key="1">
    <citation type="submission" date="2017-12" db="EMBL/GenBank/DDBJ databases">
        <title>Hemimetabolous genomes reveal molecular basis of termite eusociality.</title>
        <authorList>
            <person name="Harrison M.C."/>
            <person name="Jongepier E."/>
            <person name="Robertson H.M."/>
            <person name="Arning N."/>
            <person name="Bitard-Feildel T."/>
            <person name="Chao H."/>
            <person name="Childers C.P."/>
            <person name="Dinh H."/>
            <person name="Doddapaneni H."/>
            <person name="Dugan S."/>
            <person name="Gowin J."/>
            <person name="Greiner C."/>
            <person name="Han Y."/>
            <person name="Hu H."/>
            <person name="Hughes D.S.T."/>
            <person name="Huylmans A.-K."/>
            <person name="Kemena C."/>
            <person name="Kremer L.P.M."/>
            <person name="Lee S.L."/>
            <person name="Lopez-Ezquerra A."/>
            <person name="Mallet L."/>
            <person name="Monroy-Kuhn J.M."/>
            <person name="Moser A."/>
            <person name="Murali S.C."/>
            <person name="Muzny D.M."/>
            <person name="Otani S."/>
            <person name="Piulachs M.-D."/>
            <person name="Poelchau M."/>
            <person name="Qu J."/>
            <person name="Schaub F."/>
            <person name="Wada-Katsumata A."/>
            <person name="Worley K.C."/>
            <person name="Xie Q."/>
            <person name="Ylla G."/>
            <person name="Poulsen M."/>
            <person name="Gibbs R.A."/>
            <person name="Schal C."/>
            <person name="Richards S."/>
            <person name="Belles X."/>
            <person name="Korb J."/>
            <person name="Bornberg-Bauer E."/>
        </authorList>
    </citation>
    <scope>NUCLEOTIDE SEQUENCE [LARGE SCALE GENOMIC DNA]</scope>
    <source>
        <tissue evidence="20">Whole body</tissue>
    </source>
</reference>
<feature type="region of interest" description="Disordered" evidence="17">
    <location>
        <begin position="591"/>
        <end position="629"/>
    </location>
</feature>
<evidence type="ECO:0000256" key="12">
    <source>
        <dbReference type="ARBA" id="ARBA00023136"/>
    </source>
</evidence>
<evidence type="ECO:0000256" key="11">
    <source>
        <dbReference type="ARBA" id="ARBA00023098"/>
    </source>
</evidence>
<sequence>MIISERKTVAFRFEAANMDGGTEQPSSLQSICHVRACELYPKRTLQADDAHLSVPFVPVCGEGVEFLGPTADGMLALSNYRLHLLLKDTYYSIPLGLIEVIEIKDIFCLHVGCKDGRLLRCTFTTNEHCLDWFRRLHKATISPSNIEDLFAFAFMAWSSEEGGEEVTARLGGSRDAVTGVPSFHSEVERLRFDVHGAWRISQANIDYRLCSSYPRLLLVPACITDETLETAARYRSAQRVPAVVWRHTGNGAVIARCSQPEVGWLGWRSSADENLLKAIADACAYDRGHCTMMDRVGTCTPTARTTEGDGDGSSGKKVLIMDARSYATAVANRARGGGCECPEYYPSCEIQFMNLANIHSIRSSFQSVRQLCSSPAELSKWFSQLEGTHWLQHMSGLLRAAVTVVSAVEHEERPVLVHCSDGWDRTPQIVALAELLLDPYYRTIDGFQVLCEREWLDFGHKFADRCGHTVGKVDPSERCPVFLQWLDCVHQLLHQFPCSFEFSQAYLVKLAQHTYSNLFGTFLCNTTQERISLKVAERTFSVWKFLKAPNFRNHLYCTSRDPVLWPSCNVRDLVLWSEVYLGAVETSHQSVAPSVGASTQQGSGAALNGDRSAAHHTGPITSPAPVGKTRSYDDLLAAADHATQMHRRSSDPSIALDTKFDGLKLSTHDDEESFEGSPDRFIPAVEPSPMEINSQHVEEAFSSVPNCHSLSDEGFGDPRLADDSEDDDNEDTTTESRSETTICAAVMSIDNMTPVPQSVDSSTDTLVAGDANGCNGVVKAVDSVMSTDEMNGVVQSVLGASRVVGSPTVESPGGDMCRVCASSRRFLADNVSRADGSASSSTSGKTSRYSTPPLYSRTPSSGYPTTPSDERAPRHHSSGPTSYRPDDLDGLAPLHSDVQLRLQQIITEHKAKEDALQRELYTTRLALIQQVCHHCNHTNAERPDDVGSLPESVCSGEQPSAGESLPSDVSWEAVEERETGPTLWVPDHAVNRCMGCDTEFWLGRRKHHCRNCGKIFCADCSENTVPLPNEQLYDPVRVCSACYSLLHNTSSLLKRQQVNGSGSTNGFLVNVDPPKPLPLSVMSGSMDSCKQQGTDVKCPKPVVTAAST</sequence>
<dbReference type="FunFam" id="3.30.40.10:FF:000073">
    <property type="entry name" value="myotubularin-related protein 4 isoform X2"/>
    <property type="match status" value="1"/>
</dbReference>
<evidence type="ECO:0000256" key="2">
    <source>
        <dbReference type="ARBA" id="ARBA00004370"/>
    </source>
</evidence>
<feature type="domain" description="FYVE-type" evidence="18">
    <location>
        <begin position="987"/>
        <end position="1047"/>
    </location>
</feature>
<dbReference type="GO" id="GO:0016020">
    <property type="term" value="C:membrane"/>
    <property type="evidence" value="ECO:0007669"/>
    <property type="project" value="UniProtKB-SubCell"/>
</dbReference>
<evidence type="ECO:0000256" key="17">
    <source>
        <dbReference type="SAM" id="MobiDB-lite"/>
    </source>
</evidence>
<evidence type="ECO:0000256" key="8">
    <source>
        <dbReference type="ARBA" id="ARBA00022771"/>
    </source>
</evidence>
<dbReference type="InterPro" id="IPR000306">
    <property type="entry name" value="Znf_FYVE"/>
</dbReference>
<dbReference type="PROSITE" id="PS00383">
    <property type="entry name" value="TYR_PHOSPHATASE_1"/>
    <property type="match status" value="1"/>
</dbReference>
<dbReference type="InterPro" id="IPR011011">
    <property type="entry name" value="Znf_FYVE_PHD"/>
</dbReference>
<organism evidence="20 21">
    <name type="scientific">Cryptotermes secundus</name>
    <dbReference type="NCBI Taxonomy" id="105785"/>
    <lineage>
        <taxon>Eukaryota</taxon>
        <taxon>Metazoa</taxon>
        <taxon>Ecdysozoa</taxon>
        <taxon>Arthropoda</taxon>
        <taxon>Hexapoda</taxon>
        <taxon>Insecta</taxon>
        <taxon>Pterygota</taxon>
        <taxon>Neoptera</taxon>
        <taxon>Polyneoptera</taxon>
        <taxon>Dictyoptera</taxon>
        <taxon>Blattodea</taxon>
        <taxon>Blattoidea</taxon>
        <taxon>Termitoidae</taxon>
        <taxon>Kalotermitidae</taxon>
        <taxon>Cryptotermitinae</taxon>
        <taxon>Cryptotermes</taxon>
    </lineage>
</organism>